<evidence type="ECO:0000259" key="5">
    <source>
        <dbReference type="Pfam" id="PF13193"/>
    </source>
</evidence>
<comment type="subcellular location">
    <subcellularLocation>
        <location evidence="1">Peroxisome</location>
    </subcellularLocation>
</comment>
<dbReference type="SUPFAM" id="SSF56801">
    <property type="entry name" value="Acetyl-CoA synthetase-like"/>
    <property type="match status" value="1"/>
</dbReference>
<dbReference type="AlphaFoldDB" id="A0A3B0JSW4"/>
<keyword evidence="3" id="KW-0576">Peroxisome</keyword>
<feature type="domain" description="AMP-binding enzyme C-terminal" evidence="5">
    <location>
        <begin position="440"/>
        <end position="517"/>
    </location>
</feature>
<keyword evidence="6" id="KW-0436">Ligase</keyword>
<evidence type="ECO:0000259" key="4">
    <source>
        <dbReference type="Pfam" id="PF00501"/>
    </source>
</evidence>
<dbReference type="Gene3D" id="3.30.300.30">
    <property type="match status" value="1"/>
</dbReference>
<dbReference type="GO" id="GO:0004467">
    <property type="term" value="F:long-chain fatty acid-CoA ligase activity"/>
    <property type="evidence" value="ECO:0007669"/>
    <property type="project" value="TreeGrafter"/>
</dbReference>
<evidence type="ECO:0000313" key="6">
    <source>
        <dbReference type="EMBL" id="SPP74208.1"/>
    </source>
</evidence>
<dbReference type="OrthoDB" id="10253869at2759"/>
<sequence length="535" mass="59000">MAMIPTSYNEKDSVWSGAKRNSMYNYDTSVGKIIFNTMNNWPKNVCQICDVDNVTVTFEQGLTWAIRIAQYLKKRGLNYKDVIGIAAKNSTYVMPLGVGCLMNGTPFHSVNPLLDEATITHVFSITKPSLIFCDGNEYEKVHAATIGWHPEIYTLTDHVEGVPKIETLLDPTSTEKMYQPENLKDGGDQTVAILCSSGTTGLPKAVCISNSNLIQDTMLVNSESVIFIASCLDWITGLWAFVFSAVFGVTRIITNKPFTPENFVGLVKKYKINYAVLPPRHLSALISCPDATPEALAPLTHLNYGGGLVSTTTLQRAQELCKRAMFNSGYGMTEVGAITINIGISNFASAGRTVPGVKIRIVDEDGKNLTYNQVGEIYVHTGQAWNGYYGNPVETRRMQDFEGWFHTGDLGYFDEQNFLYIVDRKKEILKYQGLHYWPTEIESVISELPQVQEVCVVGIYDEREGDAAGALVVKTKGAVVTAKDISDHVAKRLPATQKQLRAGVQFTGKLPANANGKTLRKTARDVFVAQNGTAK</sequence>
<dbReference type="FunFam" id="3.40.50.12780:FF:000025">
    <property type="entry name" value="luciferin 4-monooxygenase"/>
    <property type="match status" value="1"/>
</dbReference>
<dbReference type="Pfam" id="PF13193">
    <property type="entry name" value="AMP-binding_C"/>
    <property type="match status" value="1"/>
</dbReference>
<feature type="domain" description="AMP-dependent synthetase/ligase" evidence="4">
    <location>
        <begin position="38"/>
        <end position="389"/>
    </location>
</feature>
<dbReference type="Pfam" id="PF00501">
    <property type="entry name" value="AMP-binding"/>
    <property type="match status" value="1"/>
</dbReference>
<name>A0A3B0JSW4_DROGU</name>
<organism evidence="6 7">
    <name type="scientific">Drosophila guanche</name>
    <name type="common">Fruit fly</name>
    <dbReference type="NCBI Taxonomy" id="7266"/>
    <lineage>
        <taxon>Eukaryota</taxon>
        <taxon>Metazoa</taxon>
        <taxon>Ecdysozoa</taxon>
        <taxon>Arthropoda</taxon>
        <taxon>Hexapoda</taxon>
        <taxon>Insecta</taxon>
        <taxon>Pterygota</taxon>
        <taxon>Neoptera</taxon>
        <taxon>Endopterygota</taxon>
        <taxon>Diptera</taxon>
        <taxon>Brachycera</taxon>
        <taxon>Muscomorpha</taxon>
        <taxon>Ephydroidea</taxon>
        <taxon>Drosophilidae</taxon>
        <taxon>Drosophila</taxon>
        <taxon>Sophophora</taxon>
    </lineage>
</organism>
<dbReference type="Proteomes" id="UP000268350">
    <property type="component" value="Unassembled WGS sequence"/>
</dbReference>
<dbReference type="CDD" id="cd05911">
    <property type="entry name" value="Firefly_Luc_like"/>
    <property type="match status" value="1"/>
</dbReference>
<accession>A0A3B0JSW4</accession>
<dbReference type="InterPro" id="IPR020845">
    <property type="entry name" value="AMP-binding_CS"/>
</dbReference>
<keyword evidence="7" id="KW-1185">Reference proteome</keyword>
<protein>
    <submittedName>
        <fullName evidence="6">Blast:4-coumarate--CoA ligase-like 7</fullName>
    </submittedName>
</protein>
<reference evidence="7" key="1">
    <citation type="submission" date="2018-01" db="EMBL/GenBank/DDBJ databases">
        <authorList>
            <person name="Alioto T."/>
            <person name="Alioto T."/>
        </authorList>
    </citation>
    <scope>NUCLEOTIDE SEQUENCE [LARGE SCALE GENOMIC DNA]</scope>
</reference>
<proteinExistence type="inferred from homology"/>
<evidence type="ECO:0000256" key="1">
    <source>
        <dbReference type="ARBA" id="ARBA00004275"/>
    </source>
</evidence>
<dbReference type="PANTHER" id="PTHR24096">
    <property type="entry name" value="LONG-CHAIN-FATTY-ACID--COA LIGASE"/>
    <property type="match status" value="1"/>
</dbReference>
<evidence type="ECO:0000256" key="2">
    <source>
        <dbReference type="ARBA" id="ARBA00006432"/>
    </source>
</evidence>
<dbReference type="PANTHER" id="PTHR24096:SF353">
    <property type="entry name" value="GH16244P-RELATED"/>
    <property type="match status" value="1"/>
</dbReference>
<dbReference type="EMBL" id="OUUW01000001">
    <property type="protein sequence ID" value="SPP74208.1"/>
    <property type="molecule type" value="Genomic_DNA"/>
</dbReference>
<dbReference type="InterPro" id="IPR045851">
    <property type="entry name" value="AMP-bd_C_sf"/>
</dbReference>
<dbReference type="InterPro" id="IPR000873">
    <property type="entry name" value="AMP-dep_synth/lig_dom"/>
</dbReference>
<dbReference type="OMA" id="AKRNSIY"/>
<gene>
    <name evidence="6" type="ORF">DGUA_6G001807</name>
</gene>
<evidence type="ECO:0000313" key="7">
    <source>
        <dbReference type="Proteomes" id="UP000268350"/>
    </source>
</evidence>
<dbReference type="GO" id="GO:0046949">
    <property type="term" value="P:fatty-acyl-CoA biosynthetic process"/>
    <property type="evidence" value="ECO:0007669"/>
    <property type="project" value="TreeGrafter"/>
</dbReference>
<dbReference type="FunFam" id="3.30.300.30:FF:000007">
    <property type="entry name" value="4-coumarate--CoA ligase 2"/>
    <property type="match status" value="1"/>
</dbReference>
<dbReference type="PROSITE" id="PS00455">
    <property type="entry name" value="AMP_BINDING"/>
    <property type="match status" value="1"/>
</dbReference>
<evidence type="ECO:0000256" key="3">
    <source>
        <dbReference type="ARBA" id="ARBA00023140"/>
    </source>
</evidence>
<dbReference type="STRING" id="7266.A0A3B0JSW4"/>
<dbReference type="InterPro" id="IPR025110">
    <property type="entry name" value="AMP-bd_C"/>
</dbReference>
<dbReference type="Gene3D" id="3.40.50.12780">
    <property type="entry name" value="N-terminal domain of ligase-like"/>
    <property type="match status" value="1"/>
</dbReference>
<dbReference type="GO" id="GO:0005777">
    <property type="term" value="C:peroxisome"/>
    <property type="evidence" value="ECO:0007669"/>
    <property type="project" value="UniProtKB-SubCell"/>
</dbReference>
<comment type="similarity">
    <text evidence="2">Belongs to the ATP-dependent AMP-binding enzyme family.</text>
</comment>
<dbReference type="InterPro" id="IPR042099">
    <property type="entry name" value="ANL_N_sf"/>
</dbReference>